<keyword evidence="3" id="KW-1185">Reference proteome</keyword>
<accession>A0A6A5W6Z1</accession>
<feature type="compositionally biased region" description="Low complexity" evidence="1">
    <location>
        <begin position="1"/>
        <end position="27"/>
    </location>
</feature>
<evidence type="ECO:0000313" key="2">
    <source>
        <dbReference type="EMBL" id="KAF1996634.1"/>
    </source>
</evidence>
<gene>
    <name evidence="2" type="ORF">P154DRAFT_443057</name>
</gene>
<feature type="compositionally biased region" description="Basic and acidic residues" evidence="1">
    <location>
        <begin position="261"/>
        <end position="289"/>
    </location>
</feature>
<protein>
    <submittedName>
        <fullName evidence="2">BSP-domain-containing protein</fullName>
    </submittedName>
</protein>
<feature type="region of interest" description="Disordered" evidence="1">
    <location>
        <begin position="1"/>
        <end position="47"/>
    </location>
</feature>
<feature type="compositionally biased region" description="Polar residues" evidence="1">
    <location>
        <begin position="28"/>
        <end position="39"/>
    </location>
</feature>
<organism evidence="2 3">
    <name type="scientific">Amniculicola lignicola CBS 123094</name>
    <dbReference type="NCBI Taxonomy" id="1392246"/>
    <lineage>
        <taxon>Eukaryota</taxon>
        <taxon>Fungi</taxon>
        <taxon>Dikarya</taxon>
        <taxon>Ascomycota</taxon>
        <taxon>Pezizomycotina</taxon>
        <taxon>Dothideomycetes</taxon>
        <taxon>Pleosporomycetidae</taxon>
        <taxon>Pleosporales</taxon>
        <taxon>Amniculicolaceae</taxon>
        <taxon>Amniculicola</taxon>
    </lineage>
</organism>
<dbReference type="PANTHER" id="PTHR33321">
    <property type="match status" value="1"/>
</dbReference>
<proteinExistence type="predicted"/>
<dbReference type="InterPro" id="IPR007541">
    <property type="entry name" value="Uncharacterised_BSP"/>
</dbReference>
<feature type="region of interest" description="Disordered" evidence="1">
    <location>
        <begin position="260"/>
        <end position="327"/>
    </location>
</feature>
<dbReference type="OrthoDB" id="891726at2759"/>
<reference evidence="2" key="1">
    <citation type="journal article" date="2020" name="Stud. Mycol.">
        <title>101 Dothideomycetes genomes: a test case for predicting lifestyles and emergence of pathogens.</title>
        <authorList>
            <person name="Haridas S."/>
            <person name="Albert R."/>
            <person name="Binder M."/>
            <person name="Bloem J."/>
            <person name="Labutti K."/>
            <person name="Salamov A."/>
            <person name="Andreopoulos B."/>
            <person name="Baker S."/>
            <person name="Barry K."/>
            <person name="Bills G."/>
            <person name="Bluhm B."/>
            <person name="Cannon C."/>
            <person name="Castanera R."/>
            <person name="Culley D."/>
            <person name="Daum C."/>
            <person name="Ezra D."/>
            <person name="Gonzalez J."/>
            <person name="Henrissat B."/>
            <person name="Kuo A."/>
            <person name="Liang C."/>
            <person name="Lipzen A."/>
            <person name="Lutzoni F."/>
            <person name="Magnuson J."/>
            <person name="Mondo S."/>
            <person name="Nolan M."/>
            <person name="Ohm R."/>
            <person name="Pangilinan J."/>
            <person name="Park H.-J."/>
            <person name="Ramirez L."/>
            <person name="Alfaro M."/>
            <person name="Sun H."/>
            <person name="Tritt A."/>
            <person name="Yoshinaga Y."/>
            <person name="Zwiers L.-H."/>
            <person name="Turgeon B."/>
            <person name="Goodwin S."/>
            <person name="Spatafora J."/>
            <person name="Crous P."/>
            <person name="Grigoriev I."/>
        </authorList>
    </citation>
    <scope>NUCLEOTIDE SEQUENCE</scope>
    <source>
        <strain evidence="2">CBS 123094</strain>
    </source>
</reference>
<evidence type="ECO:0000256" key="1">
    <source>
        <dbReference type="SAM" id="MobiDB-lite"/>
    </source>
</evidence>
<sequence length="327" mass="35653">MSPAPTSTSSPPAPQSSAMPPSNNPASETSATGADTTAPGSAPEVKPSREALLRLEIRDLSSPGASTFLRVLHASHALDSAVSTVLRLLYTDLDQKCIPGTRSVTLVLRSMSGVAYTTGLDIDSDHKEIHLSTDYISRVDQNRVKEEINGVLVHEMVHCWQHNASGTAPGGLIEGIADWVRLKANLGPPHWKRDGDCNWDAGYERTGYFLEWLEKEHGTDIVRKINEGLRECGEYKEEEFWKGCCGSSVKNLWHGYQKSLAGHDKDPKEDQGQKEGEAPDKKGNEEENQHSSGDPLASSAPENEKAKAGSTRRGGRMHIPVRPPLDT</sequence>
<dbReference type="Proteomes" id="UP000799779">
    <property type="component" value="Unassembled WGS sequence"/>
</dbReference>
<dbReference type="Pfam" id="PF04450">
    <property type="entry name" value="BSP"/>
    <property type="match status" value="1"/>
</dbReference>
<dbReference type="PANTHER" id="PTHR33321:SF12">
    <property type="entry name" value="PLANT BASIC SECRETORY PROTEIN (BSP) FAMILY PROTEIN"/>
    <property type="match status" value="1"/>
</dbReference>
<evidence type="ECO:0000313" key="3">
    <source>
        <dbReference type="Proteomes" id="UP000799779"/>
    </source>
</evidence>
<dbReference type="EMBL" id="ML977623">
    <property type="protein sequence ID" value="KAF1996634.1"/>
    <property type="molecule type" value="Genomic_DNA"/>
</dbReference>
<dbReference type="AlphaFoldDB" id="A0A6A5W6Z1"/>
<name>A0A6A5W6Z1_9PLEO</name>